<dbReference type="EMBL" id="JAASQJ010000001">
    <property type="protein sequence ID" value="NIJ51390.1"/>
    <property type="molecule type" value="Genomic_DNA"/>
</dbReference>
<gene>
    <name evidence="1" type="ORF">FHS68_000546</name>
</gene>
<dbReference type="Proteomes" id="UP001179181">
    <property type="component" value="Unassembled WGS sequence"/>
</dbReference>
<reference evidence="1 2" key="1">
    <citation type="submission" date="2020-03" db="EMBL/GenBank/DDBJ databases">
        <title>Genomic Encyclopedia of Type Strains, Phase IV (KMG-IV): sequencing the most valuable type-strain genomes for metagenomic binning, comparative biology and taxonomic classification.</title>
        <authorList>
            <person name="Goeker M."/>
        </authorList>
    </citation>
    <scope>NUCLEOTIDE SEQUENCE [LARGE SCALE GENOMIC DNA]</scope>
    <source>
        <strain evidence="1 2">DSM 102865</strain>
    </source>
</reference>
<proteinExistence type="predicted"/>
<organism evidence="1 2">
    <name type="scientific">Dyadobacter arcticus</name>
    <dbReference type="NCBI Taxonomy" id="1078754"/>
    <lineage>
        <taxon>Bacteria</taxon>
        <taxon>Pseudomonadati</taxon>
        <taxon>Bacteroidota</taxon>
        <taxon>Cytophagia</taxon>
        <taxon>Cytophagales</taxon>
        <taxon>Spirosomataceae</taxon>
        <taxon>Dyadobacter</taxon>
    </lineage>
</organism>
<comment type="caution">
    <text evidence="1">The sequence shown here is derived from an EMBL/GenBank/DDBJ whole genome shotgun (WGS) entry which is preliminary data.</text>
</comment>
<sequence length="75" mass="8919">MTDLLQTFNQLSETHQKQLLSYADTLLLQQKVKKSEGNMTVWKEKIKNVSTWSEADIFLLEENAKKLDHWKIPEW</sequence>
<name>A0ABX0UIL4_9BACT</name>
<dbReference type="RefSeq" id="WP_167267007.1">
    <property type="nucleotide sequence ID" value="NZ_JAASQJ010000001.1"/>
</dbReference>
<evidence type="ECO:0000313" key="2">
    <source>
        <dbReference type="Proteomes" id="UP001179181"/>
    </source>
</evidence>
<accession>A0ABX0UIL4</accession>
<keyword evidence="2" id="KW-1185">Reference proteome</keyword>
<evidence type="ECO:0000313" key="1">
    <source>
        <dbReference type="EMBL" id="NIJ51390.1"/>
    </source>
</evidence>
<protein>
    <submittedName>
        <fullName evidence="1">Uncharacterized protein</fullName>
    </submittedName>
</protein>